<evidence type="ECO:0000256" key="3">
    <source>
        <dbReference type="ARBA" id="ARBA00023180"/>
    </source>
</evidence>
<evidence type="ECO:0000313" key="6">
    <source>
        <dbReference type="Proteomes" id="UP000606396"/>
    </source>
</evidence>
<dbReference type="RefSeq" id="WP_190949622.1">
    <property type="nucleotide sequence ID" value="NZ_JACJTC010000008.1"/>
</dbReference>
<dbReference type="InterPro" id="IPR007657">
    <property type="entry name" value="Glycosyltransferase_61"/>
</dbReference>
<gene>
    <name evidence="5" type="ORF">H6G94_12010</name>
</gene>
<evidence type="ECO:0000256" key="1">
    <source>
        <dbReference type="ARBA" id="ARBA00022676"/>
    </source>
</evidence>
<keyword evidence="6" id="KW-1185">Reference proteome</keyword>
<dbReference type="EMBL" id="JACJTC010000008">
    <property type="protein sequence ID" value="MBD2611993.1"/>
    <property type="molecule type" value="Genomic_DNA"/>
</dbReference>
<proteinExistence type="predicted"/>
<dbReference type="InterPro" id="IPR049625">
    <property type="entry name" value="Glyco_transf_61_cat"/>
</dbReference>
<sequence length="414" mass="47096">MITSPSNNNLINLTIKHIYSITTKLLRSSSREKWLLPLILKILKVRIITNNELRTNHREYHSIAFGDTEYIKTGNSYVIGETPIGIRDRSNQEFTLVNPWISEVDNAELVGSNAVGFNEDGNIISPSTLPPKEHLNHRFEGGLPIKTLSIKTLPALKTIQLDTACSLVNHWSKNYYHWIVDCLTRIEGVEYYQKQTGCKPLLIINSHPTSWQIESLKILGYQPEDYIEWNSSKAKVKKLVVPSFRRQGEWVAPSSLHWLRQRILNNLPASEVNQVSYSPNIYISRAKASGRRVINEDEVMEFLRPLGFVSYSLEGWSFAEQVRLFATAKNIIAPHGAGLTNMIFAPKNTTVIEFVTPWVSSGYFVPSQILGFQHGCLECHQPYSQKLRETRGDLMVDIANLKSLVEQFNLSIKS</sequence>
<reference evidence="5 6" key="1">
    <citation type="journal article" date="2020" name="ISME J.">
        <title>Comparative genomics reveals insights into cyanobacterial evolution and habitat adaptation.</title>
        <authorList>
            <person name="Chen M.Y."/>
            <person name="Teng W.K."/>
            <person name="Zhao L."/>
            <person name="Hu C.X."/>
            <person name="Zhou Y.K."/>
            <person name="Han B.P."/>
            <person name="Song L.R."/>
            <person name="Shu W.S."/>
        </authorList>
    </citation>
    <scope>NUCLEOTIDE SEQUENCE [LARGE SCALE GENOMIC DNA]</scope>
    <source>
        <strain evidence="5 6">FACHB-252</strain>
    </source>
</reference>
<comment type="caution">
    <text evidence="5">The sequence shown here is derived from an EMBL/GenBank/DDBJ whole genome shotgun (WGS) entry which is preliminary data.</text>
</comment>
<feature type="domain" description="Glycosyltransferase 61 catalytic" evidence="4">
    <location>
        <begin position="175"/>
        <end position="352"/>
    </location>
</feature>
<protein>
    <submittedName>
        <fullName evidence="5">Glycosyltransferase family 61 protein</fullName>
    </submittedName>
</protein>
<keyword evidence="1" id="KW-0328">Glycosyltransferase</keyword>
<evidence type="ECO:0000259" key="4">
    <source>
        <dbReference type="Pfam" id="PF04577"/>
    </source>
</evidence>
<organism evidence="5 6">
    <name type="scientific">Nostoc punctiforme FACHB-252</name>
    <dbReference type="NCBI Taxonomy" id="1357509"/>
    <lineage>
        <taxon>Bacteria</taxon>
        <taxon>Bacillati</taxon>
        <taxon>Cyanobacteriota</taxon>
        <taxon>Cyanophyceae</taxon>
        <taxon>Nostocales</taxon>
        <taxon>Nostocaceae</taxon>
        <taxon>Nostoc</taxon>
    </lineage>
</organism>
<dbReference type="Proteomes" id="UP000606396">
    <property type="component" value="Unassembled WGS sequence"/>
</dbReference>
<accession>A0ABR8H997</accession>
<keyword evidence="3" id="KW-0325">Glycoprotein</keyword>
<name>A0ABR8H997_NOSPU</name>
<evidence type="ECO:0000313" key="5">
    <source>
        <dbReference type="EMBL" id="MBD2611993.1"/>
    </source>
</evidence>
<evidence type="ECO:0000256" key="2">
    <source>
        <dbReference type="ARBA" id="ARBA00022679"/>
    </source>
</evidence>
<keyword evidence="2" id="KW-0808">Transferase</keyword>
<dbReference type="PANTHER" id="PTHR20961">
    <property type="entry name" value="GLYCOSYLTRANSFERASE"/>
    <property type="match status" value="1"/>
</dbReference>
<dbReference type="Pfam" id="PF04577">
    <property type="entry name" value="Glyco_transf_61"/>
    <property type="match status" value="1"/>
</dbReference>